<keyword evidence="6" id="KW-1133">Transmembrane helix</keyword>
<dbReference type="SUPFAM" id="SSF57850">
    <property type="entry name" value="RING/U-box"/>
    <property type="match status" value="1"/>
</dbReference>
<dbReference type="GO" id="GO:0005789">
    <property type="term" value="C:endoplasmic reticulum membrane"/>
    <property type="evidence" value="ECO:0007669"/>
    <property type="project" value="TreeGrafter"/>
</dbReference>
<dbReference type="PANTHER" id="PTHR46717:SF1">
    <property type="entry name" value="E3 UBIQUITIN-PROTEIN LIGASE RNF180"/>
    <property type="match status" value="1"/>
</dbReference>
<evidence type="ECO:0000256" key="1">
    <source>
        <dbReference type="ARBA" id="ARBA00022723"/>
    </source>
</evidence>
<dbReference type="GO" id="GO:0061630">
    <property type="term" value="F:ubiquitin protein ligase activity"/>
    <property type="evidence" value="ECO:0007669"/>
    <property type="project" value="InterPro"/>
</dbReference>
<feature type="transmembrane region" description="Helical" evidence="6">
    <location>
        <begin position="449"/>
        <end position="466"/>
    </location>
</feature>
<feature type="region of interest" description="Disordered" evidence="5">
    <location>
        <begin position="129"/>
        <end position="154"/>
    </location>
</feature>
<keyword evidence="3" id="KW-0862">Zinc</keyword>
<dbReference type="InterPro" id="IPR001841">
    <property type="entry name" value="Znf_RING"/>
</dbReference>
<dbReference type="PROSITE" id="PS00518">
    <property type="entry name" value="ZF_RING_1"/>
    <property type="match status" value="1"/>
</dbReference>
<evidence type="ECO:0000256" key="5">
    <source>
        <dbReference type="SAM" id="MobiDB-lite"/>
    </source>
</evidence>
<keyword evidence="6" id="KW-0472">Membrane</keyword>
<feature type="transmembrane region" description="Helical" evidence="6">
    <location>
        <begin position="422"/>
        <end position="442"/>
    </location>
</feature>
<dbReference type="GeneID" id="136811258"/>
<dbReference type="GO" id="GO:0031624">
    <property type="term" value="F:ubiquitin conjugating enzyme binding"/>
    <property type="evidence" value="ECO:0007669"/>
    <property type="project" value="TreeGrafter"/>
</dbReference>
<dbReference type="PANTHER" id="PTHR46717">
    <property type="entry name" value="E3 UBIQUITIN-PROTEIN LIGASE RNF180"/>
    <property type="match status" value="1"/>
</dbReference>
<evidence type="ECO:0000256" key="3">
    <source>
        <dbReference type="ARBA" id="ARBA00022833"/>
    </source>
</evidence>
<organism evidence="8 9">
    <name type="scientific">Clytia hemisphaerica</name>
    <dbReference type="NCBI Taxonomy" id="252671"/>
    <lineage>
        <taxon>Eukaryota</taxon>
        <taxon>Metazoa</taxon>
        <taxon>Cnidaria</taxon>
        <taxon>Hydrozoa</taxon>
        <taxon>Hydroidolina</taxon>
        <taxon>Leptothecata</taxon>
        <taxon>Obeliida</taxon>
        <taxon>Clytiidae</taxon>
        <taxon>Clytia</taxon>
    </lineage>
</organism>
<keyword evidence="6" id="KW-0812">Transmembrane</keyword>
<dbReference type="InterPro" id="IPR013083">
    <property type="entry name" value="Znf_RING/FYVE/PHD"/>
</dbReference>
<dbReference type="Proteomes" id="UP000594262">
    <property type="component" value="Unplaced"/>
</dbReference>
<dbReference type="GO" id="GO:0000209">
    <property type="term" value="P:protein polyubiquitination"/>
    <property type="evidence" value="ECO:0007669"/>
    <property type="project" value="InterPro"/>
</dbReference>
<dbReference type="AlphaFoldDB" id="A0A7M5WRY1"/>
<feature type="domain" description="RING-type" evidence="7">
    <location>
        <begin position="305"/>
        <end position="346"/>
    </location>
</feature>
<dbReference type="EnsemblMetazoa" id="CLYHEMT007947.2">
    <property type="protein sequence ID" value="CLYHEMP007947.2"/>
    <property type="gene ID" value="CLYHEMG007947"/>
</dbReference>
<evidence type="ECO:0000256" key="2">
    <source>
        <dbReference type="ARBA" id="ARBA00022771"/>
    </source>
</evidence>
<name>A0A7M5WRY1_9CNID</name>
<dbReference type="InterPro" id="IPR018957">
    <property type="entry name" value="Znf_C3HC4_RING-type"/>
</dbReference>
<protein>
    <recommendedName>
        <fullName evidence="7">RING-type domain-containing protein</fullName>
    </recommendedName>
</protein>
<keyword evidence="1" id="KW-0479">Metal-binding</keyword>
<feature type="compositionally biased region" description="Basic and acidic residues" evidence="5">
    <location>
        <begin position="136"/>
        <end position="148"/>
    </location>
</feature>
<dbReference type="InterPro" id="IPR033263">
    <property type="entry name" value="RNF180"/>
</dbReference>
<keyword evidence="9" id="KW-1185">Reference proteome</keyword>
<dbReference type="GO" id="GO:0008270">
    <property type="term" value="F:zinc ion binding"/>
    <property type="evidence" value="ECO:0007669"/>
    <property type="project" value="UniProtKB-KW"/>
</dbReference>
<reference evidence="8" key="1">
    <citation type="submission" date="2021-01" db="UniProtKB">
        <authorList>
            <consortium name="EnsemblMetazoa"/>
        </authorList>
    </citation>
    <scope>IDENTIFICATION</scope>
</reference>
<dbReference type="Pfam" id="PF00097">
    <property type="entry name" value="zf-C3HC4"/>
    <property type="match status" value="1"/>
</dbReference>
<proteinExistence type="predicted"/>
<dbReference type="PROSITE" id="PS50089">
    <property type="entry name" value="ZF_RING_2"/>
    <property type="match status" value="1"/>
</dbReference>
<dbReference type="RefSeq" id="XP_066923971.1">
    <property type="nucleotide sequence ID" value="XM_067067870.1"/>
</dbReference>
<dbReference type="GO" id="GO:0042415">
    <property type="term" value="P:norepinephrine metabolic process"/>
    <property type="evidence" value="ECO:0007669"/>
    <property type="project" value="TreeGrafter"/>
</dbReference>
<dbReference type="InterPro" id="IPR017907">
    <property type="entry name" value="Znf_RING_CS"/>
</dbReference>
<dbReference type="SMART" id="SM00184">
    <property type="entry name" value="RING"/>
    <property type="match status" value="1"/>
</dbReference>
<evidence type="ECO:0000256" key="4">
    <source>
        <dbReference type="PROSITE-ProRule" id="PRU00175"/>
    </source>
</evidence>
<sequence>MADARYSCRRCRCVLFENVHLVGGHHISTDCTLYLLDYTNLPLWIQQAVEKGYWTKGKLHCPECESRIGAFNFVNLITCGCNQDVSPAVYFVRSKLDEKIPHTIYEQSFELSQSFSTIACEGLVEDDNGNGSNLMNDEKPTSPTKTKELSTATSSTIQRRNSCSTIFENQIFDPQILPIYPEVYDDEEFSSSIVQRTEENSPYDEVLLTQNNHCKNCRSLDEQLLNKSTSGSSSHLYYEVNGRQTRSSITIYDSGRGVDDSGGGHQSRACGNCRTPDKIMKRVTSDDTMTQSFKEEEELDDQHQCPVCLDIFYEPHQTKCLHLFCAPCLRQLYKSSNKKPLCPLCRCRIYQVEHLKEFEENIKKLYPLKHQDRLASERTRPINRQPLPNPLNVRFSANQNEGQDGGGQNNVGIRNFFQVARYSLLILVMVLTYLFGTVYNLVRSLLKEISYLLIAFFLMKILSLIAPGGSITYISMRCLQFYVLYRVVTSLKTRLPWRRWRLRANFRIGRIF</sequence>
<dbReference type="OrthoDB" id="2017893at2759"/>
<evidence type="ECO:0000313" key="8">
    <source>
        <dbReference type="EnsemblMetazoa" id="CLYHEMP007947.2"/>
    </source>
</evidence>
<evidence type="ECO:0000259" key="7">
    <source>
        <dbReference type="PROSITE" id="PS50089"/>
    </source>
</evidence>
<keyword evidence="2 4" id="KW-0863">Zinc-finger</keyword>
<evidence type="ECO:0000313" key="9">
    <source>
        <dbReference type="Proteomes" id="UP000594262"/>
    </source>
</evidence>
<dbReference type="GO" id="GO:0032436">
    <property type="term" value="P:positive regulation of proteasomal ubiquitin-dependent protein catabolic process"/>
    <property type="evidence" value="ECO:0007669"/>
    <property type="project" value="TreeGrafter"/>
</dbReference>
<dbReference type="GO" id="GO:0042428">
    <property type="term" value="P:serotonin metabolic process"/>
    <property type="evidence" value="ECO:0007669"/>
    <property type="project" value="TreeGrafter"/>
</dbReference>
<evidence type="ECO:0000256" key="6">
    <source>
        <dbReference type="SAM" id="Phobius"/>
    </source>
</evidence>
<accession>A0A7M5WRY1</accession>
<dbReference type="Gene3D" id="3.30.40.10">
    <property type="entry name" value="Zinc/RING finger domain, C3HC4 (zinc finger)"/>
    <property type="match status" value="1"/>
</dbReference>